<keyword evidence="8" id="KW-1185">Reference proteome</keyword>
<keyword evidence="4" id="KW-0547">Nucleotide-binding</keyword>
<evidence type="ECO:0000256" key="1">
    <source>
        <dbReference type="ARBA" id="ARBA00022553"/>
    </source>
</evidence>
<accession>A0A6N8FTV2</accession>
<evidence type="ECO:0000256" key="6">
    <source>
        <dbReference type="ARBA" id="ARBA00024207"/>
    </source>
</evidence>
<proteinExistence type="inferred from homology"/>
<evidence type="ECO:0000256" key="3">
    <source>
        <dbReference type="ARBA" id="ARBA00022722"/>
    </source>
</evidence>
<dbReference type="AlphaFoldDB" id="A0A6N8FTV2"/>
<evidence type="ECO:0000313" key="7">
    <source>
        <dbReference type="EMBL" id="MUL35597.1"/>
    </source>
</evidence>
<dbReference type="Proteomes" id="UP000441797">
    <property type="component" value="Unassembled WGS sequence"/>
</dbReference>
<dbReference type="InterPro" id="IPR037038">
    <property type="entry name" value="HepT-like_sf"/>
</dbReference>
<dbReference type="InterPro" id="IPR051813">
    <property type="entry name" value="HepT_RNase_toxin"/>
</dbReference>
<keyword evidence="2" id="KW-1277">Toxin-antitoxin system</keyword>
<dbReference type="GO" id="GO:0000166">
    <property type="term" value="F:nucleotide binding"/>
    <property type="evidence" value="ECO:0007669"/>
    <property type="project" value="UniProtKB-KW"/>
</dbReference>
<comment type="caution">
    <text evidence="7">The sequence shown here is derived from an EMBL/GenBank/DDBJ whole genome shotgun (WGS) entry which is preliminary data.</text>
</comment>
<dbReference type="Pfam" id="PF01934">
    <property type="entry name" value="HepT-like"/>
    <property type="match status" value="1"/>
</dbReference>
<dbReference type="PANTHER" id="PTHR34139">
    <property type="entry name" value="UPF0331 PROTEIN MJ0127"/>
    <property type="match status" value="1"/>
</dbReference>
<dbReference type="GO" id="GO:0016787">
    <property type="term" value="F:hydrolase activity"/>
    <property type="evidence" value="ECO:0007669"/>
    <property type="project" value="UniProtKB-KW"/>
</dbReference>
<dbReference type="GO" id="GO:0004540">
    <property type="term" value="F:RNA nuclease activity"/>
    <property type="evidence" value="ECO:0007669"/>
    <property type="project" value="InterPro"/>
</dbReference>
<organism evidence="7 8">
    <name type="scientific">Gloeocapsopsis dulcis AAB1 = 1H9</name>
    <dbReference type="NCBI Taxonomy" id="1433147"/>
    <lineage>
        <taxon>Bacteria</taxon>
        <taxon>Bacillati</taxon>
        <taxon>Cyanobacteriota</taxon>
        <taxon>Cyanophyceae</taxon>
        <taxon>Oscillatoriophycideae</taxon>
        <taxon>Chroococcales</taxon>
        <taxon>Chroococcaceae</taxon>
        <taxon>Gloeocapsopsis</taxon>
        <taxon>Gloeocapsopsis dulcis</taxon>
    </lineage>
</organism>
<dbReference type="EMBL" id="NAPY01000004">
    <property type="protein sequence ID" value="MUL35597.1"/>
    <property type="molecule type" value="Genomic_DNA"/>
</dbReference>
<dbReference type="GO" id="GO:0110001">
    <property type="term" value="C:toxin-antitoxin complex"/>
    <property type="evidence" value="ECO:0007669"/>
    <property type="project" value="InterPro"/>
</dbReference>
<gene>
    <name evidence="7" type="ORF">BWI75_04340</name>
</gene>
<comment type="similarity">
    <text evidence="6">Belongs to the HepT RNase toxin family.</text>
</comment>
<dbReference type="PANTHER" id="PTHR34139:SF1">
    <property type="entry name" value="RNASE MJ1380-RELATED"/>
    <property type="match status" value="1"/>
</dbReference>
<dbReference type="RefSeq" id="WP_105221116.1">
    <property type="nucleotide sequence ID" value="NZ_CAWNSU010000082.1"/>
</dbReference>
<keyword evidence="1" id="KW-0597">Phosphoprotein</keyword>
<sequence>MHSRTSFTRGNTFVKQQVYLENVFECIKRIEVFMKTAMIQNAVIRNFEIMGATKRIAEDIKQKYPEVPWRETVVFRNILIHDYLKISLIRVWDVIEEDLSKLKKQIELILQELGKAP</sequence>
<keyword evidence="3" id="KW-0540">Nuclease</keyword>
<reference evidence="7 8" key="1">
    <citation type="journal article" date="2019" name="Front. Microbiol.">
        <title>Genomic Features for Desiccation Tolerance and Sugar Biosynthesis in the Extremophile Gloeocapsopsis sp. UTEX B3054.</title>
        <authorList>
            <person name="Urrejola C."/>
            <person name="Alcorta J."/>
            <person name="Salas L."/>
            <person name="Vasquez M."/>
            <person name="Polz M.F."/>
            <person name="Vicuna R."/>
            <person name="Diez B."/>
        </authorList>
    </citation>
    <scope>NUCLEOTIDE SEQUENCE [LARGE SCALE GENOMIC DNA]</scope>
    <source>
        <strain evidence="7 8">1H9</strain>
    </source>
</reference>
<keyword evidence="5" id="KW-0378">Hydrolase</keyword>
<protein>
    <submittedName>
        <fullName evidence="7">DUF86 domain-containing protein</fullName>
    </submittedName>
</protein>
<name>A0A6N8FTV2_9CHRO</name>
<evidence type="ECO:0000256" key="5">
    <source>
        <dbReference type="ARBA" id="ARBA00022801"/>
    </source>
</evidence>
<dbReference type="OrthoDB" id="9810538at2"/>
<dbReference type="Gene3D" id="1.20.120.580">
    <property type="entry name" value="bsu32300-like"/>
    <property type="match status" value="1"/>
</dbReference>
<dbReference type="InterPro" id="IPR008201">
    <property type="entry name" value="HepT-like"/>
</dbReference>
<evidence type="ECO:0000256" key="4">
    <source>
        <dbReference type="ARBA" id="ARBA00022741"/>
    </source>
</evidence>
<evidence type="ECO:0000313" key="8">
    <source>
        <dbReference type="Proteomes" id="UP000441797"/>
    </source>
</evidence>
<evidence type="ECO:0000256" key="2">
    <source>
        <dbReference type="ARBA" id="ARBA00022649"/>
    </source>
</evidence>